<feature type="signal peptide" evidence="1">
    <location>
        <begin position="1"/>
        <end position="31"/>
    </location>
</feature>
<dbReference type="PROSITE" id="PS50983">
    <property type="entry name" value="FE_B12_PBP"/>
    <property type="match status" value="1"/>
</dbReference>
<proteinExistence type="predicted"/>
<evidence type="ECO:0000259" key="2">
    <source>
        <dbReference type="PROSITE" id="PS50983"/>
    </source>
</evidence>
<dbReference type="Pfam" id="PF01497">
    <property type="entry name" value="Peripla_BP_2"/>
    <property type="match status" value="1"/>
</dbReference>
<dbReference type="AlphaFoldDB" id="A0A6N6MX76"/>
<dbReference type="RefSeq" id="WP_151152039.1">
    <property type="nucleotide sequence ID" value="NZ_WAIE01000010.1"/>
</dbReference>
<feature type="domain" description="Fe/B12 periplasmic-binding" evidence="2">
    <location>
        <begin position="41"/>
        <end position="324"/>
    </location>
</feature>
<evidence type="ECO:0000313" key="3">
    <source>
        <dbReference type="EMBL" id="KAB1438805.1"/>
    </source>
</evidence>
<sequence>MYNRTKKISTNLTTLVLTLVFVMGLAAICQAAPKPKPKMIKAVMLGDRLVDVAYNLGVLPEYMSVRGSMWPMAGKIKAATQIVGCPKCVVSKRPHTIPDLVMKQGIKRVIIEKSANFCLYMPSANPVKVVPLLKDTDATIEYVDFSKGVVPAIRQLAKLLNVEEKGEKLIASYQKAYKAVESGLPEQGLGKKVVILNGVYSKATGKTFLSVEAPGGYADQYMLAPLGCTNAGAAFAPPSGAVSRGMYRVRTLKALTEAKPDVIVVTGAAWAVQVALQKQIEKNPALLSVPALKTGAVFTLPRYIDGSVVEYPCIFNQWKAALSN</sequence>
<dbReference type="PANTHER" id="PTHR30535:SF4">
    <property type="entry name" value="HEMIN-BINDING PERIPLASMIC PROTEIN HMUT"/>
    <property type="match status" value="1"/>
</dbReference>
<dbReference type="Gene3D" id="3.40.50.1980">
    <property type="entry name" value="Nitrogenase molybdenum iron protein domain"/>
    <property type="match status" value="1"/>
</dbReference>
<evidence type="ECO:0000313" key="4">
    <source>
        <dbReference type="Proteomes" id="UP000438699"/>
    </source>
</evidence>
<organism evidence="3 4">
    <name type="scientific">Pseudodesulfovibrio senegalensis</name>
    <dbReference type="NCBI Taxonomy" id="1721087"/>
    <lineage>
        <taxon>Bacteria</taxon>
        <taxon>Pseudomonadati</taxon>
        <taxon>Thermodesulfobacteriota</taxon>
        <taxon>Desulfovibrionia</taxon>
        <taxon>Desulfovibrionales</taxon>
        <taxon>Desulfovibrionaceae</taxon>
    </lineage>
</organism>
<dbReference type="PANTHER" id="PTHR30535">
    <property type="entry name" value="VITAMIN B12-BINDING PROTEIN"/>
    <property type="match status" value="1"/>
</dbReference>
<name>A0A6N6MX76_9BACT</name>
<protein>
    <submittedName>
        <fullName evidence="3">ABC transporter substrate-binding protein</fullName>
    </submittedName>
</protein>
<gene>
    <name evidence="3" type="ORF">F8A88_15205</name>
</gene>
<dbReference type="SUPFAM" id="SSF53807">
    <property type="entry name" value="Helical backbone' metal receptor"/>
    <property type="match status" value="1"/>
</dbReference>
<dbReference type="InterPro" id="IPR050902">
    <property type="entry name" value="ABC_Transporter_SBP"/>
</dbReference>
<accession>A0A6N6MX76</accession>
<dbReference type="Proteomes" id="UP000438699">
    <property type="component" value="Unassembled WGS sequence"/>
</dbReference>
<feature type="chain" id="PRO_5027118144" evidence="1">
    <location>
        <begin position="32"/>
        <end position="324"/>
    </location>
</feature>
<keyword evidence="4" id="KW-1185">Reference proteome</keyword>
<reference evidence="3 4" key="1">
    <citation type="journal article" date="2017" name="Int. J. Syst. Evol. Microbiol.">
        <title>Desulfovibrio senegalensis sp. nov., a mesophilic sulfate reducer isolated from marine sediment.</title>
        <authorList>
            <person name="Thioye A."/>
            <person name="Gam Z.B.A."/>
            <person name="Mbengue M."/>
            <person name="Cayol J.L."/>
            <person name="Joseph-Bartoli M."/>
            <person name="Toure-Kane C."/>
            <person name="Labat M."/>
        </authorList>
    </citation>
    <scope>NUCLEOTIDE SEQUENCE [LARGE SCALE GENOMIC DNA]</scope>
    <source>
        <strain evidence="3 4">DSM 101509</strain>
    </source>
</reference>
<dbReference type="OrthoDB" id="5413369at2"/>
<evidence type="ECO:0000256" key="1">
    <source>
        <dbReference type="SAM" id="SignalP"/>
    </source>
</evidence>
<keyword evidence="1" id="KW-0732">Signal</keyword>
<dbReference type="InterPro" id="IPR002491">
    <property type="entry name" value="ABC_transptr_periplasmic_BD"/>
</dbReference>
<comment type="caution">
    <text evidence="3">The sequence shown here is derived from an EMBL/GenBank/DDBJ whole genome shotgun (WGS) entry which is preliminary data.</text>
</comment>
<dbReference type="EMBL" id="WAIE01000010">
    <property type="protein sequence ID" value="KAB1438805.1"/>
    <property type="molecule type" value="Genomic_DNA"/>
</dbReference>